<comment type="pathway">
    <text evidence="2">Amino-acid biosynthesis; L-methionine biosynthesis via de novo pathway; O-acetyl-L-homoserine from L-homoserine: step 1/1.</text>
</comment>
<gene>
    <name evidence="2" type="primary">metXA</name>
    <name evidence="4" type="ORF">ACFSUN_10810</name>
</gene>
<keyword evidence="5" id="KW-1185">Reference proteome</keyword>
<dbReference type="InterPro" id="IPR029058">
    <property type="entry name" value="AB_hydrolase_fold"/>
</dbReference>
<dbReference type="PIRSF" id="PIRSF000443">
    <property type="entry name" value="Homoser_Ac_trans"/>
    <property type="match status" value="1"/>
</dbReference>
<organism evidence="4 5">
    <name type="scientific">Oceanobacillus kapialis</name>
    <dbReference type="NCBI Taxonomy" id="481353"/>
    <lineage>
        <taxon>Bacteria</taxon>
        <taxon>Bacillati</taxon>
        <taxon>Bacillota</taxon>
        <taxon>Bacilli</taxon>
        <taxon>Bacillales</taxon>
        <taxon>Bacillaceae</taxon>
        <taxon>Oceanobacillus</taxon>
    </lineage>
</organism>
<comment type="subcellular location">
    <subcellularLocation>
        <location evidence="2">Cytoplasm</location>
    </subcellularLocation>
</comment>
<dbReference type="PANTHER" id="PTHR32268:SF11">
    <property type="entry name" value="HOMOSERINE O-ACETYLTRANSFERASE"/>
    <property type="match status" value="1"/>
</dbReference>
<dbReference type="Proteomes" id="UP001597451">
    <property type="component" value="Unassembled WGS sequence"/>
</dbReference>
<comment type="caution">
    <text evidence="2">Lacks conserved residue(s) required for the propagation of feature annotation.</text>
</comment>
<comment type="similarity">
    <text evidence="2">Belongs to the AB hydrolase superfamily. MetX family.</text>
</comment>
<dbReference type="NCBIfam" id="TIGR01392">
    <property type="entry name" value="homoserO_Ac_trn"/>
    <property type="match status" value="1"/>
</dbReference>
<protein>
    <recommendedName>
        <fullName evidence="2">Homoserine O-acetyltransferase</fullName>
        <shortName evidence="2">HAT</shortName>
        <ecNumber evidence="2">2.3.1.31</ecNumber>
    </recommendedName>
    <alternativeName>
        <fullName evidence="2">Homoserine transacetylase</fullName>
        <shortName evidence="2">HTA</shortName>
    </alternativeName>
</protein>
<dbReference type="EMBL" id="JBHUMX010000035">
    <property type="protein sequence ID" value="MFD2629266.1"/>
    <property type="molecule type" value="Genomic_DNA"/>
</dbReference>
<feature type="domain" description="AB hydrolase-1" evidence="3">
    <location>
        <begin position="43"/>
        <end position="334"/>
    </location>
</feature>
<feature type="active site" evidence="2">
    <location>
        <position position="299"/>
    </location>
</feature>
<dbReference type="SUPFAM" id="SSF53474">
    <property type="entry name" value="alpha/beta-Hydrolases"/>
    <property type="match status" value="1"/>
</dbReference>
<keyword evidence="2" id="KW-0963">Cytoplasm</keyword>
<evidence type="ECO:0000256" key="2">
    <source>
        <dbReference type="HAMAP-Rule" id="MF_00296"/>
    </source>
</evidence>
<evidence type="ECO:0000313" key="4">
    <source>
        <dbReference type="EMBL" id="MFD2629266.1"/>
    </source>
</evidence>
<dbReference type="HAMAP" id="MF_00296">
    <property type="entry name" value="MetX_acyltransf"/>
    <property type="match status" value="1"/>
</dbReference>
<feature type="binding site" evidence="2">
    <location>
        <position position="213"/>
    </location>
    <ligand>
        <name>substrate</name>
    </ligand>
</feature>
<comment type="catalytic activity">
    <reaction evidence="2">
        <text>L-homoserine + acetyl-CoA = O-acetyl-L-homoserine + CoA</text>
        <dbReference type="Rhea" id="RHEA:13701"/>
        <dbReference type="ChEBI" id="CHEBI:57287"/>
        <dbReference type="ChEBI" id="CHEBI:57288"/>
        <dbReference type="ChEBI" id="CHEBI:57476"/>
        <dbReference type="ChEBI" id="CHEBI:57716"/>
        <dbReference type="EC" id="2.3.1.31"/>
    </reaction>
</comment>
<dbReference type="PANTHER" id="PTHR32268">
    <property type="entry name" value="HOMOSERINE O-ACETYLTRANSFERASE"/>
    <property type="match status" value="1"/>
</dbReference>
<dbReference type="Pfam" id="PF00561">
    <property type="entry name" value="Abhydrolase_1"/>
    <property type="match status" value="1"/>
</dbReference>
<evidence type="ECO:0000256" key="1">
    <source>
        <dbReference type="ARBA" id="ARBA00022679"/>
    </source>
</evidence>
<dbReference type="RefSeq" id="WP_379562044.1">
    <property type="nucleotide sequence ID" value="NZ_JBHUMX010000035.1"/>
</dbReference>
<comment type="function">
    <text evidence="2">Transfers an acetyl group from acetyl-CoA to L-homoserine, forming acetyl-L-homoserine.</text>
</comment>
<accession>A0ABW5Q1K2</accession>
<evidence type="ECO:0000313" key="5">
    <source>
        <dbReference type="Proteomes" id="UP001597451"/>
    </source>
</evidence>
<dbReference type="GO" id="GO:0004414">
    <property type="term" value="F:homoserine O-acetyltransferase activity"/>
    <property type="evidence" value="ECO:0007669"/>
    <property type="project" value="UniProtKB-EC"/>
</dbReference>
<evidence type="ECO:0000259" key="3">
    <source>
        <dbReference type="Pfam" id="PF00561"/>
    </source>
</evidence>
<keyword evidence="1 2" id="KW-0808">Transferase</keyword>
<dbReference type="InterPro" id="IPR008220">
    <property type="entry name" value="HAT_MetX-like"/>
</dbReference>
<dbReference type="Gene3D" id="3.40.50.1820">
    <property type="entry name" value="alpha/beta hydrolase"/>
    <property type="match status" value="1"/>
</dbReference>
<feature type="active site" evidence="2">
    <location>
        <position position="328"/>
    </location>
</feature>
<reference evidence="5" key="1">
    <citation type="journal article" date="2019" name="Int. J. Syst. Evol. Microbiol.">
        <title>The Global Catalogue of Microorganisms (GCM) 10K type strain sequencing project: providing services to taxonomists for standard genome sequencing and annotation.</title>
        <authorList>
            <consortium name="The Broad Institute Genomics Platform"/>
            <consortium name="The Broad Institute Genome Sequencing Center for Infectious Disease"/>
            <person name="Wu L."/>
            <person name="Ma J."/>
        </authorList>
    </citation>
    <scope>NUCLEOTIDE SEQUENCE [LARGE SCALE GENOMIC DNA]</scope>
    <source>
        <strain evidence="5">TISTR 1858</strain>
    </source>
</reference>
<proteinExistence type="inferred from homology"/>
<feature type="active site" description="Nucleophile" evidence="2">
    <location>
        <position position="145"/>
    </location>
</feature>
<comment type="subunit">
    <text evidence="2">Homodimer.</text>
</comment>
<keyword evidence="2" id="KW-0028">Amino-acid biosynthesis</keyword>
<dbReference type="NCBIfam" id="NF001209">
    <property type="entry name" value="PRK00175.1"/>
    <property type="match status" value="1"/>
</dbReference>
<name>A0ABW5Q1K2_9BACI</name>
<dbReference type="EC" id="2.3.1.31" evidence="2"/>
<keyword evidence="2 4" id="KW-0012">Acyltransferase</keyword>
<sequence length="358" mass="39963">MTNSQKTAPTVDEVKIGPMVLTSGEILEEVTLRYEISGPVGAPVILICHALTGNHLAIGNKTNPGWWSGLIGEGKHIDTNNYQVLTFNVLGGCDGSTGPATINKKTNQPYRISFPPITIRDMVHAQQLALEIMGINHLAAVIGGSLGGMQAMEWGLLYPTKMDKLIILASTPYFSDFGIAFNHIAETAIKQDPEWKNGLYESNLSLRGLEISRMIGMVTYRSSTLFNERFARKSSQQQYDISAYLNYQGKKLTERFDANSYLTLLQAMNHHDIGKGRVNWIQAAQQIETPLLAISYDKDLIFEPPLMKQFAEEVANGCYYHVKTDFGHDGFLTEFEKWGEIVCNFIANETIFTKKKQV</sequence>
<keyword evidence="2" id="KW-0486">Methionine biosynthesis</keyword>
<comment type="caution">
    <text evidence="4">The sequence shown here is derived from an EMBL/GenBank/DDBJ whole genome shotgun (WGS) entry which is preliminary data.</text>
</comment>
<dbReference type="InterPro" id="IPR000073">
    <property type="entry name" value="AB_hydrolase_1"/>
</dbReference>
<feature type="binding site" evidence="2">
    <location>
        <position position="329"/>
    </location>
    <ligand>
        <name>substrate</name>
    </ligand>
</feature>